<evidence type="ECO:0000313" key="3">
    <source>
        <dbReference type="Proteomes" id="UP000053259"/>
    </source>
</evidence>
<dbReference type="PANTHER" id="PTHR12358">
    <property type="entry name" value="SPHINGOSINE KINASE"/>
    <property type="match status" value="1"/>
</dbReference>
<dbReference type="VEuPathDB" id="FungiDB:PV09_08561"/>
<protein>
    <recommendedName>
        <fullName evidence="1">DAGKc domain-containing protein</fullName>
    </recommendedName>
</protein>
<dbReference type="InParanoid" id="A0A0D1XBY9"/>
<dbReference type="SUPFAM" id="SSF111331">
    <property type="entry name" value="NAD kinase/diacylglycerol kinase-like"/>
    <property type="match status" value="1"/>
</dbReference>
<dbReference type="PROSITE" id="PS50146">
    <property type="entry name" value="DAGK"/>
    <property type="match status" value="1"/>
</dbReference>
<feature type="domain" description="DAGKc" evidence="1">
    <location>
        <begin position="90"/>
        <end position="237"/>
    </location>
</feature>
<dbReference type="AlphaFoldDB" id="A0A0D1XBY9"/>
<dbReference type="RefSeq" id="XP_016209625.1">
    <property type="nucleotide sequence ID" value="XM_016362483.1"/>
</dbReference>
<dbReference type="InterPro" id="IPR016064">
    <property type="entry name" value="NAD/diacylglycerol_kinase_sf"/>
</dbReference>
<keyword evidence="3" id="KW-1185">Reference proteome</keyword>
<dbReference type="GeneID" id="27316534"/>
<dbReference type="STRING" id="253628.A0A0D1XBY9"/>
<sequence length="451" mass="49453">MAPGNLVAFGGENKQSEVPVDVTELSPFAGLHFTYNGNTEHIDSSSIICADVRESQSTLFFLKDSQLFAIKCDPPADSDSLDAFVFRPGPEDVEGHIIISVLSGKCLAESFYHQVIAPLLEQLNISSRFIVRKTTSATTITELSKNVFLPAALRSKKQHIVLLSGDGGIVDIVNELLSSKGLPEGFKPPLVSLIPMGTGNALAHSTKIFDGTNGLASWLRGEPKDLPLIRVEFSHAREGPFLLSDQGRKRNQLVQQGTNASLFWGAVVFSWGFHAQIVADSDTPEFRKHGVKRFAMAAQDALFPSDGSGPHKYRGALTVETTDDRGSISWQRLGNNEHSYVLGTLVSNLEETFTISPNSEPFSGKIQLVHVNHKSDGNEIMRIMNLAYQGGKHVQDKAVVYKEVDGFAISFEENEDKWRRVCVDGKIILVEKAGSVQVHREQLVVLQITSL</sequence>
<dbReference type="GO" id="GO:0046512">
    <property type="term" value="P:sphingosine biosynthetic process"/>
    <property type="evidence" value="ECO:0007669"/>
    <property type="project" value="TreeGrafter"/>
</dbReference>
<dbReference type="GO" id="GO:0005737">
    <property type="term" value="C:cytoplasm"/>
    <property type="evidence" value="ECO:0007669"/>
    <property type="project" value="TreeGrafter"/>
</dbReference>
<dbReference type="Pfam" id="PF00781">
    <property type="entry name" value="DAGK_cat"/>
    <property type="match status" value="1"/>
</dbReference>
<dbReference type="OrthoDB" id="3853857at2759"/>
<gene>
    <name evidence="2" type="ORF">PV09_08561</name>
</gene>
<name>A0A0D1XBY9_9PEZI</name>
<evidence type="ECO:0000259" key="1">
    <source>
        <dbReference type="PROSITE" id="PS50146"/>
    </source>
</evidence>
<dbReference type="EMBL" id="KN847571">
    <property type="protein sequence ID" value="KIV99755.1"/>
    <property type="molecule type" value="Genomic_DNA"/>
</dbReference>
<dbReference type="PANTHER" id="PTHR12358:SF108">
    <property type="entry name" value="DAGKC DOMAIN-CONTAINING PROTEIN"/>
    <property type="match status" value="1"/>
</dbReference>
<dbReference type="GO" id="GO:0016020">
    <property type="term" value="C:membrane"/>
    <property type="evidence" value="ECO:0007669"/>
    <property type="project" value="TreeGrafter"/>
</dbReference>
<dbReference type="Gene3D" id="3.40.50.10330">
    <property type="entry name" value="Probable inorganic polyphosphate/atp-NAD kinase, domain 1"/>
    <property type="match status" value="1"/>
</dbReference>
<reference evidence="2 3" key="1">
    <citation type="submission" date="2015-01" db="EMBL/GenBank/DDBJ databases">
        <title>The Genome Sequence of Ochroconis gallopava CBS43764.</title>
        <authorList>
            <consortium name="The Broad Institute Genomics Platform"/>
            <person name="Cuomo C."/>
            <person name="de Hoog S."/>
            <person name="Gorbushina A."/>
            <person name="Stielow B."/>
            <person name="Teixiera M."/>
            <person name="Abouelleil A."/>
            <person name="Chapman S.B."/>
            <person name="Priest M."/>
            <person name="Young S.K."/>
            <person name="Wortman J."/>
            <person name="Nusbaum C."/>
            <person name="Birren B."/>
        </authorList>
    </citation>
    <scope>NUCLEOTIDE SEQUENCE [LARGE SCALE GENOMIC DNA]</scope>
    <source>
        <strain evidence="2 3">CBS 43764</strain>
    </source>
</reference>
<dbReference type="HOGENOM" id="CLU_021934_0_0_1"/>
<organism evidence="2 3">
    <name type="scientific">Verruconis gallopava</name>
    <dbReference type="NCBI Taxonomy" id="253628"/>
    <lineage>
        <taxon>Eukaryota</taxon>
        <taxon>Fungi</taxon>
        <taxon>Dikarya</taxon>
        <taxon>Ascomycota</taxon>
        <taxon>Pezizomycotina</taxon>
        <taxon>Dothideomycetes</taxon>
        <taxon>Pleosporomycetidae</taxon>
        <taxon>Venturiales</taxon>
        <taxon>Sympoventuriaceae</taxon>
        <taxon>Verruconis</taxon>
    </lineage>
</organism>
<proteinExistence type="predicted"/>
<dbReference type="InterPro" id="IPR017438">
    <property type="entry name" value="ATP-NAD_kinase_N"/>
</dbReference>
<dbReference type="Gene3D" id="2.60.200.40">
    <property type="match status" value="1"/>
</dbReference>
<accession>A0A0D1XBY9</accession>
<dbReference type="GO" id="GO:0001727">
    <property type="term" value="F:lipid kinase activity"/>
    <property type="evidence" value="ECO:0007669"/>
    <property type="project" value="TreeGrafter"/>
</dbReference>
<evidence type="ECO:0000313" key="2">
    <source>
        <dbReference type="EMBL" id="KIV99755.1"/>
    </source>
</evidence>
<dbReference type="Proteomes" id="UP000053259">
    <property type="component" value="Unassembled WGS sequence"/>
</dbReference>
<dbReference type="InterPro" id="IPR050187">
    <property type="entry name" value="Lipid_Phosphate_FormReg"/>
</dbReference>
<dbReference type="InterPro" id="IPR001206">
    <property type="entry name" value="Diacylglycerol_kinase_cat_dom"/>
</dbReference>